<proteinExistence type="predicted"/>
<dbReference type="Proteomes" id="UP001208570">
    <property type="component" value="Unassembled WGS sequence"/>
</dbReference>
<reference evidence="1" key="1">
    <citation type="journal article" date="2023" name="Mol. Biol. Evol.">
        <title>Third-Generation Sequencing Reveals the Adaptive Role of the Epigenome in Three Deep-Sea Polychaetes.</title>
        <authorList>
            <person name="Perez M."/>
            <person name="Aroh O."/>
            <person name="Sun Y."/>
            <person name="Lan Y."/>
            <person name="Juniper S.K."/>
            <person name="Young C.R."/>
            <person name="Angers B."/>
            <person name="Qian P.Y."/>
        </authorList>
    </citation>
    <scope>NUCLEOTIDE SEQUENCE</scope>
    <source>
        <strain evidence="1">P08H-3</strain>
    </source>
</reference>
<protein>
    <submittedName>
        <fullName evidence="1">Uncharacterized protein</fullName>
    </submittedName>
</protein>
<comment type="caution">
    <text evidence="1">The sequence shown here is derived from an EMBL/GenBank/DDBJ whole genome shotgun (WGS) entry which is preliminary data.</text>
</comment>
<gene>
    <name evidence="1" type="ORF">LSH36_148g01022</name>
</gene>
<accession>A0AAD9JVM9</accession>
<keyword evidence="2" id="KW-1185">Reference proteome</keyword>
<sequence length="209" mass="24035">MTSVKKKCPHPMTRVYFLYTRSTVVYDESISSDPDRPIVPVGQEYFLKGIIFKCHRITAEASSAHETYERNRGMFQPQSETCRQQAHSKLVLKRQTSGPPHVKHRAYVQTRTTRCEKARYEHRVGPPKQTTSRGQIEAMDIVYPSCSKPARLQQTQLNIPTKRKKTITTTGELRKTKYNLDNAEQQMTELVGAKSSSTNAEMLHRLHSR</sequence>
<organism evidence="1 2">
    <name type="scientific">Paralvinella palmiformis</name>
    <dbReference type="NCBI Taxonomy" id="53620"/>
    <lineage>
        <taxon>Eukaryota</taxon>
        <taxon>Metazoa</taxon>
        <taxon>Spiralia</taxon>
        <taxon>Lophotrochozoa</taxon>
        <taxon>Annelida</taxon>
        <taxon>Polychaeta</taxon>
        <taxon>Sedentaria</taxon>
        <taxon>Canalipalpata</taxon>
        <taxon>Terebellida</taxon>
        <taxon>Terebelliformia</taxon>
        <taxon>Alvinellidae</taxon>
        <taxon>Paralvinella</taxon>
    </lineage>
</organism>
<evidence type="ECO:0000313" key="1">
    <source>
        <dbReference type="EMBL" id="KAK2159666.1"/>
    </source>
</evidence>
<name>A0AAD9JVM9_9ANNE</name>
<dbReference type="EMBL" id="JAODUP010000148">
    <property type="protein sequence ID" value="KAK2159666.1"/>
    <property type="molecule type" value="Genomic_DNA"/>
</dbReference>
<dbReference type="AlphaFoldDB" id="A0AAD9JVM9"/>
<evidence type="ECO:0000313" key="2">
    <source>
        <dbReference type="Proteomes" id="UP001208570"/>
    </source>
</evidence>